<protein>
    <submittedName>
        <fullName evidence="1">Dimethylargininase</fullName>
        <ecNumber evidence="1">3.5.3.18</ecNumber>
    </submittedName>
</protein>
<dbReference type="PANTHER" id="PTHR47271">
    <property type="entry name" value="ARGININE DEIMINASE"/>
    <property type="match status" value="1"/>
</dbReference>
<keyword evidence="2" id="KW-1185">Reference proteome</keyword>
<dbReference type="RefSeq" id="WP_364220400.1">
    <property type="nucleotide sequence ID" value="NZ_JBCGDC010000040.1"/>
</dbReference>
<evidence type="ECO:0000313" key="2">
    <source>
        <dbReference type="Proteomes" id="UP001582793"/>
    </source>
</evidence>
<reference evidence="1 2" key="1">
    <citation type="submission" date="2024-04" db="EMBL/GenBank/DDBJ databases">
        <title>Polymorphospora sp. isolated from Baiyangdian Lake in Xiong'an New Area.</title>
        <authorList>
            <person name="Zhang X."/>
            <person name="Liu J."/>
        </authorList>
    </citation>
    <scope>NUCLEOTIDE SEQUENCE [LARGE SCALE GENOMIC DNA]</scope>
    <source>
        <strain evidence="1 2">2-325</strain>
    </source>
</reference>
<dbReference type="PANTHER" id="PTHR47271:SF2">
    <property type="entry name" value="ARGININE DEIMINASE"/>
    <property type="match status" value="1"/>
</dbReference>
<dbReference type="GO" id="GO:0016403">
    <property type="term" value="F:dimethylargininase activity"/>
    <property type="evidence" value="ECO:0007669"/>
    <property type="project" value="UniProtKB-EC"/>
</dbReference>
<dbReference type="Proteomes" id="UP001582793">
    <property type="component" value="Unassembled WGS sequence"/>
</dbReference>
<dbReference type="Gene3D" id="3.75.10.10">
    <property type="entry name" value="L-arginine/glycine Amidinotransferase, Chain A"/>
    <property type="match status" value="1"/>
</dbReference>
<gene>
    <name evidence="1" type="primary">ddaH</name>
    <name evidence="1" type="ORF">AAFH96_16010</name>
</gene>
<dbReference type="SUPFAM" id="SSF55909">
    <property type="entry name" value="Pentein"/>
    <property type="match status" value="1"/>
</dbReference>
<organism evidence="1 2">
    <name type="scientific">Polymorphospora lycopeni</name>
    <dbReference type="NCBI Taxonomy" id="3140240"/>
    <lineage>
        <taxon>Bacteria</taxon>
        <taxon>Bacillati</taxon>
        <taxon>Actinomycetota</taxon>
        <taxon>Actinomycetes</taxon>
        <taxon>Micromonosporales</taxon>
        <taxon>Micromonosporaceae</taxon>
        <taxon>Polymorphospora</taxon>
    </lineage>
</organism>
<keyword evidence="1" id="KW-0378">Hydrolase</keyword>
<dbReference type="NCBIfam" id="NF045659">
    <property type="entry name" value="DiMArgaseDdahMtb"/>
    <property type="match status" value="1"/>
</dbReference>
<evidence type="ECO:0000313" key="1">
    <source>
        <dbReference type="EMBL" id="MFB6394600.1"/>
    </source>
</evidence>
<comment type="caution">
    <text evidence="1">The sequence shown here is derived from an EMBL/GenBank/DDBJ whole genome shotgun (WGS) entry which is preliminary data.</text>
</comment>
<dbReference type="EMBL" id="JBCGDC010000040">
    <property type="protein sequence ID" value="MFB6394600.1"/>
    <property type="molecule type" value="Genomic_DNA"/>
</dbReference>
<sequence length="287" mass="31116">MSLTAKTPTTAPGTTTVQAARTATRREYLMCPPTHFDVVYAINPWMDPSVPVDRDLARRQWADLRDTYLRLGHTVHLVEPQPGLVDMVFAANCALVADSQVYGARFREPVREPEAPAYRAWFAAAGFGEVFLPGYANEGEGDFAVVADLILAGSGFRTDPAAHGEAQEFLGRPVVSLRLTDPRFYHLDTALFVLDDDNVAYYPPAFSTGSRRTLARLFPDAVLATEADALVFGLNSVSDGKNVVVAQAATDLIAQLAARGYRPVPVDLSELAKAGGGAKCCTQEIRR</sequence>
<name>A0ABV5CRG8_9ACTN</name>
<proteinExistence type="predicted"/>
<accession>A0ABV5CRG8</accession>
<dbReference type="EC" id="3.5.3.18" evidence="1"/>